<dbReference type="CDD" id="cd00090">
    <property type="entry name" value="HTH_ARSR"/>
    <property type="match status" value="1"/>
</dbReference>
<gene>
    <name evidence="2" type="ORF">OV287_21560</name>
</gene>
<keyword evidence="3" id="KW-1185">Reference proteome</keyword>
<accession>A0ABT4A5Y1</accession>
<feature type="domain" description="HTH arsR-type" evidence="1">
    <location>
        <begin position="16"/>
        <end position="110"/>
    </location>
</feature>
<dbReference type="SMART" id="SM00418">
    <property type="entry name" value="HTH_ARSR"/>
    <property type="match status" value="1"/>
</dbReference>
<dbReference type="SUPFAM" id="SSF46785">
    <property type="entry name" value="Winged helix' DNA-binding domain"/>
    <property type="match status" value="1"/>
</dbReference>
<dbReference type="PANTHER" id="PTHR38600:SF2">
    <property type="entry name" value="SLL0088 PROTEIN"/>
    <property type="match status" value="1"/>
</dbReference>
<evidence type="ECO:0000313" key="3">
    <source>
        <dbReference type="Proteomes" id="UP001207654"/>
    </source>
</evidence>
<dbReference type="Pfam" id="PF12840">
    <property type="entry name" value="HTH_20"/>
    <property type="match status" value="1"/>
</dbReference>
<dbReference type="RefSeq" id="WP_267535924.1">
    <property type="nucleotide sequence ID" value="NZ_JAPNKA010000001.1"/>
</dbReference>
<dbReference type="InterPro" id="IPR036388">
    <property type="entry name" value="WH-like_DNA-bd_sf"/>
</dbReference>
<dbReference type="NCBIfam" id="NF033788">
    <property type="entry name" value="HTH_metalloreg"/>
    <property type="match status" value="1"/>
</dbReference>
<reference evidence="2 3" key="1">
    <citation type="submission" date="2022-11" db="EMBL/GenBank/DDBJ databases">
        <title>Minimal conservation of predation-associated metabolite biosynthetic gene clusters underscores biosynthetic potential of Myxococcota including descriptions for ten novel species: Archangium lansinium sp. nov., Myxococcus landrumus sp. nov., Nannocystis bai.</title>
        <authorList>
            <person name="Ahearne A."/>
            <person name="Stevens C."/>
            <person name="Phillips K."/>
        </authorList>
    </citation>
    <scope>NUCLEOTIDE SEQUENCE [LARGE SCALE GENOMIC DNA]</scope>
    <source>
        <strain evidence="2 3">MIWBW</strain>
    </source>
</reference>
<evidence type="ECO:0000313" key="2">
    <source>
        <dbReference type="EMBL" id="MCY1077071.1"/>
    </source>
</evidence>
<dbReference type="Gene3D" id="1.10.10.10">
    <property type="entry name" value="Winged helix-like DNA-binding domain superfamily/Winged helix DNA-binding domain"/>
    <property type="match status" value="1"/>
</dbReference>
<dbReference type="PRINTS" id="PR00778">
    <property type="entry name" value="HTHARSR"/>
</dbReference>
<dbReference type="InterPro" id="IPR001845">
    <property type="entry name" value="HTH_ArsR_DNA-bd_dom"/>
</dbReference>
<organism evidence="2 3">
    <name type="scientific">Archangium lansingense</name>
    <dbReference type="NCBI Taxonomy" id="2995310"/>
    <lineage>
        <taxon>Bacteria</taxon>
        <taxon>Pseudomonadati</taxon>
        <taxon>Myxococcota</taxon>
        <taxon>Myxococcia</taxon>
        <taxon>Myxococcales</taxon>
        <taxon>Cystobacterineae</taxon>
        <taxon>Archangiaceae</taxon>
        <taxon>Archangium</taxon>
    </lineage>
</organism>
<dbReference type="Proteomes" id="UP001207654">
    <property type="component" value="Unassembled WGS sequence"/>
</dbReference>
<evidence type="ECO:0000259" key="1">
    <source>
        <dbReference type="PROSITE" id="PS50987"/>
    </source>
</evidence>
<dbReference type="PANTHER" id="PTHR38600">
    <property type="entry name" value="TRANSCRIPTIONAL REGULATORY PROTEIN"/>
    <property type="match status" value="1"/>
</dbReference>
<dbReference type="PROSITE" id="PS50987">
    <property type="entry name" value="HTH_ARSR_2"/>
    <property type="match status" value="1"/>
</dbReference>
<sequence>MEGDSASAGAAGPIGGSARKAEQLNGIFQALADPTRRAVLRRLGKGPASISELAEPFDMALPSFMKHIHLLKESGWIQTHKEGRVRTCTIEKKSFAAVEEWLSEQRALWEGRTDRLELFVTAVQKKEKSK</sequence>
<dbReference type="InterPro" id="IPR036390">
    <property type="entry name" value="WH_DNA-bd_sf"/>
</dbReference>
<dbReference type="InterPro" id="IPR011991">
    <property type="entry name" value="ArsR-like_HTH"/>
</dbReference>
<dbReference type="EMBL" id="JAPNKA010000001">
    <property type="protein sequence ID" value="MCY1077071.1"/>
    <property type="molecule type" value="Genomic_DNA"/>
</dbReference>
<comment type="caution">
    <text evidence="2">The sequence shown here is derived from an EMBL/GenBank/DDBJ whole genome shotgun (WGS) entry which is preliminary data.</text>
</comment>
<name>A0ABT4A5Y1_9BACT</name>
<protein>
    <submittedName>
        <fullName evidence="2">Metalloregulator ArsR/SmtB family transcription factor</fullName>
    </submittedName>
</protein>
<proteinExistence type="predicted"/>